<dbReference type="InterPro" id="IPR002557">
    <property type="entry name" value="Chitin-bd_dom"/>
</dbReference>
<dbReference type="InterPro" id="IPR036055">
    <property type="entry name" value="LDL_receptor-like_sf"/>
</dbReference>
<dbReference type="Gene3D" id="3.20.20.370">
    <property type="entry name" value="Glycoside hydrolase/deacetylase"/>
    <property type="match status" value="1"/>
</dbReference>
<feature type="disulfide bond" evidence="2">
    <location>
        <begin position="121"/>
        <end position="139"/>
    </location>
</feature>
<evidence type="ECO:0000313" key="6">
    <source>
        <dbReference type="Proteomes" id="UP000440578"/>
    </source>
</evidence>
<keyword evidence="3" id="KW-0732">Signal</keyword>
<dbReference type="GO" id="GO:0008061">
    <property type="term" value="F:chitin binding"/>
    <property type="evidence" value="ECO:0007669"/>
    <property type="project" value="InterPro"/>
</dbReference>
<dbReference type="PROSITE" id="PS50068">
    <property type="entry name" value="LDLRA_2"/>
    <property type="match status" value="1"/>
</dbReference>
<feature type="signal peptide" evidence="3">
    <location>
        <begin position="1"/>
        <end position="17"/>
    </location>
</feature>
<dbReference type="FunFam" id="3.20.20.370:FF:000003">
    <property type="entry name" value="CLUMA_CG003232, isoform B"/>
    <property type="match status" value="1"/>
</dbReference>
<evidence type="ECO:0000256" key="2">
    <source>
        <dbReference type="PROSITE-ProRule" id="PRU00124"/>
    </source>
</evidence>
<dbReference type="EMBL" id="VIIS01001261">
    <property type="protein sequence ID" value="KAF0300493.1"/>
    <property type="molecule type" value="Genomic_DNA"/>
</dbReference>
<dbReference type="InterPro" id="IPR002172">
    <property type="entry name" value="LDrepeatLR_classA_rpt"/>
</dbReference>
<evidence type="ECO:0000256" key="3">
    <source>
        <dbReference type="SAM" id="SignalP"/>
    </source>
</evidence>
<proteinExistence type="predicted"/>
<dbReference type="Proteomes" id="UP000440578">
    <property type="component" value="Unassembled WGS sequence"/>
</dbReference>
<dbReference type="Gene3D" id="4.10.400.10">
    <property type="entry name" value="Low-density Lipoprotein Receptor"/>
    <property type="match status" value="1"/>
</dbReference>
<dbReference type="CDD" id="cd00112">
    <property type="entry name" value="LDLa"/>
    <property type="match status" value="1"/>
</dbReference>
<comment type="caution">
    <text evidence="5">The sequence shown here is derived from an EMBL/GenBank/DDBJ whole genome shotgun (WGS) entry which is preliminary data.</text>
</comment>
<dbReference type="Pfam" id="PF01607">
    <property type="entry name" value="CBM_14"/>
    <property type="match status" value="1"/>
</dbReference>
<dbReference type="PROSITE" id="PS01209">
    <property type="entry name" value="LDLRA_1"/>
    <property type="match status" value="1"/>
</dbReference>
<keyword evidence="6" id="KW-1185">Reference proteome</keyword>
<dbReference type="OrthoDB" id="504708at2759"/>
<dbReference type="SMART" id="SM00494">
    <property type="entry name" value="ChtBD2"/>
    <property type="match status" value="1"/>
</dbReference>
<evidence type="ECO:0000256" key="1">
    <source>
        <dbReference type="ARBA" id="ARBA00023157"/>
    </source>
</evidence>
<dbReference type="InterPro" id="IPR011330">
    <property type="entry name" value="Glyco_hydro/deAcase_b/a-brl"/>
</dbReference>
<comment type="caution">
    <text evidence="2">Lacks conserved residue(s) required for the propagation of feature annotation.</text>
</comment>
<feature type="domain" description="Chitin-binding type-2" evidence="4">
    <location>
        <begin position="34"/>
        <end position="95"/>
    </location>
</feature>
<dbReference type="InterPro" id="IPR036508">
    <property type="entry name" value="Chitin-bd_dom_sf"/>
</dbReference>
<dbReference type="SUPFAM" id="SSF57424">
    <property type="entry name" value="LDL receptor-like module"/>
    <property type="match status" value="1"/>
</dbReference>
<dbReference type="SUPFAM" id="SSF88713">
    <property type="entry name" value="Glycoside hydrolase/deacetylase"/>
    <property type="match status" value="1"/>
</dbReference>
<organism evidence="5 6">
    <name type="scientific">Amphibalanus amphitrite</name>
    <name type="common">Striped barnacle</name>
    <name type="synonym">Balanus amphitrite</name>
    <dbReference type="NCBI Taxonomy" id="1232801"/>
    <lineage>
        <taxon>Eukaryota</taxon>
        <taxon>Metazoa</taxon>
        <taxon>Ecdysozoa</taxon>
        <taxon>Arthropoda</taxon>
        <taxon>Crustacea</taxon>
        <taxon>Multicrustacea</taxon>
        <taxon>Cirripedia</taxon>
        <taxon>Thoracica</taxon>
        <taxon>Thoracicalcarea</taxon>
        <taxon>Balanomorpha</taxon>
        <taxon>Balanoidea</taxon>
        <taxon>Balanidae</taxon>
        <taxon>Amphibalaninae</taxon>
        <taxon>Amphibalanus</taxon>
    </lineage>
</organism>
<protein>
    <recommendedName>
        <fullName evidence="4">Chitin-binding type-2 domain-containing protein</fullName>
    </recommendedName>
</protein>
<dbReference type="SUPFAM" id="SSF57625">
    <property type="entry name" value="Invertebrate chitin-binding proteins"/>
    <property type="match status" value="1"/>
</dbReference>
<name>A0A6A4W3K9_AMPAM</name>
<dbReference type="PROSITE" id="PS50940">
    <property type="entry name" value="CHIT_BIND_II"/>
    <property type="match status" value="1"/>
</dbReference>
<keyword evidence="1 2" id="KW-1015">Disulfide bond</keyword>
<dbReference type="PANTHER" id="PTHR45985:SF6">
    <property type="entry name" value="FI03450P"/>
    <property type="match status" value="1"/>
</dbReference>
<dbReference type="AlphaFoldDB" id="A0A6A4W3K9"/>
<feature type="chain" id="PRO_5025450277" description="Chitin-binding type-2 domain-containing protein" evidence="3">
    <location>
        <begin position="18"/>
        <end position="531"/>
    </location>
</feature>
<reference evidence="5 6" key="1">
    <citation type="submission" date="2019-07" db="EMBL/GenBank/DDBJ databases">
        <title>Draft genome assembly of a fouling barnacle, Amphibalanus amphitrite (Darwin, 1854): The first reference genome for Thecostraca.</title>
        <authorList>
            <person name="Kim W."/>
        </authorList>
    </citation>
    <scope>NUCLEOTIDE SEQUENCE [LARGE SCALE GENOMIC DNA]</scope>
    <source>
        <strain evidence="5">SNU_AA5</strain>
        <tissue evidence="5">Soma without cirri and trophi</tissue>
    </source>
</reference>
<dbReference type="InterPro" id="IPR023415">
    <property type="entry name" value="LDLR_class-A_CS"/>
</dbReference>
<evidence type="ECO:0000313" key="5">
    <source>
        <dbReference type="EMBL" id="KAF0300493.1"/>
    </source>
</evidence>
<dbReference type="CDD" id="cd10974">
    <property type="entry name" value="CE4_CDA_like_1"/>
    <property type="match status" value="1"/>
</dbReference>
<dbReference type="Pfam" id="PF00057">
    <property type="entry name" value="Ldl_recept_a"/>
    <property type="match status" value="1"/>
</dbReference>
<dbReference type="GO" id="GO:0005576">
    <property type="term" value="C:extracellular region"/>
    <property type="evidence" value="ECO:0007669"/>
    <property type="project" value="InterPro"/>
</dbReference>
<sequence length="531" mass="59087">MQLAAALVVLLAVSANGLRVKRQDAEATEDEAVQAICLGKGPGEWFRLNAGSASCNVVVQCTSAGLQQIKCPHGLAFDLNKQACDWKDTVSDCDQTQRPKLVLPRINTDEPLCATQDELACGDSTCIARSLFCDGKPDCADSSDENICDAESDPNRAPPCDPAQCQLPSCFCSETGNQIPGGLAPEQVPQMIMITFNGAINNNNIDLFDDLFSPSRLNPNGCPMKGTFFVSHKYTNYTAVQDLHNRGHEIGVFSITQNDTANYWTNASTEEWAREMAGQRYIIEQFAGIADNSVVGMRTPYLRVGGNNQFSMMDDQTFLYDSTITAPLGDLPIWPYTLLNKMPHPCHGNAQKCPTRAFPVWEMVMNELDRREDPRIDDNLPGCAQVDSCSNILNGEQFYNFLNHNFDRHYLTNRAPLSLNFHSAWLKKGDFLDYLLRWIEDIQISVTDVYFVTMTQVIEWMQEPLDVQQTKTFASWLTKCDESTGFECTKPGGSNCALHTDGVAGTFNMQTCKRCPPNFPWLNDPSGKGYF</sequence>
<accession>A0A6A4W3K9</accession>
<dbReference type="GO" id="GO:0005975">
    <property type="term" value="P:carbohydrate metabolic process"/>
    <property type="evidence" value="ECO:0007669"/>
    <property type="project" value="InterPro"/>
</dbReference>
<dbReference type="InterPro" id="IPR052740">
    <property type="entry name" value="CE4"/>
</dbReference>
<dbReference type="PANTHER" id="PTHR45985">
    <property type="match status" value="1"/>
</dbReference>
<dbReference type="SMART" id="SM00192">
    <property type="entry name" value="LDLa"/>
    <property type="match status" value="1"/>
</dbReference>
<evidence type="ECO:0000259" key="4">
    <source>
        <dbReference type="PROSITE" id="PS50940"/>
    </source>
</evidence>
<feature type="disulfide bond" evidence="2">
    <location>
        <begin position="133"/>
        <end position="148"/>
    </location>
</feature>
<gene>
    <name evidence="5" type="ORF">FJT64_027043</name>
</gene>
<dbReference type="Gene3D" id="2.170.140.10">
    <property type="entry name" value="Chitin binding domain"/>
    <property type="match status" value="1"/>
</dbReference>